<dbReference type="AlphaFoldDB" id="A0AAJ5VY04"/>
<name>A0AAJ5VY04_9HYPH</name>
<dbReference type="Pfam" id="PF10135">
    <property type="entry name" value="Rod-binding"/>
    <property type="match status" value="1"/>
</dbReference>
<dbReference type="InterPro" id="IPR019301">
    <property type="entry name" value="Flagellar_prot_FlgJ_N"/>
</dbReference>
<gene>
    <name evidence="2" type="ORF">P0Y65_04570</name>
</gene>
<evidence type="ECO:0000313" key="2">
    <source>
        <dbReference type="EMBL" id="WEK05537.1"/>
    </source>
</evidence>
<proteinExistence type="predicted"/>
<accession>A0AAJ5VY04</accession>
<evidence type="ECO:0000313" key="3">
    <source>
        <dbReference type="Proteomes" id="UP001217476"/>
    </source>
</evidence>
<reference evidence="2" key="1">
    <citation type="submission" date="2023-03" db="EMBL/GenBank/DDBJ databases">
        <title>Andean soil-derived lignocellulolytic bacterial consortium as a source of novel taxa and putative plastic-active enzymes.</title>
        <authorList>
            <person name="Diaz-Garcia L."/>
            <person name="Chuvochina M."/>
            <person name="Feuerriegel G."/>
            <person name="Bunk B."/>
            <person name="Sproer C."/>
            <person name="Streit W.R."/>
            <person name="Rodriguez L.M."/>
            <person name="Overmann J."/>
            <person name="Jimenez D.J."/>
        </authorList>
    </citation>
    <scope>NUCLEOTIDE SEQUENCE</scope>
    <source>
        <strain evidence="2">MAG 4196</strain>
    </source>
</reference>
<organism evidence="2 3">
    <name type="scientific">Candidatus Devosia phytovorans</name>
    <dbReference type="NCBI Taxonomy" id="3121372"/>
    <lineage>
        <taxon>Bacteria</taxon>
        <taxon>Pseudomonadati</taxon>
        <taxon>Pseudomonadota</taxon>
        <taxon>Alphaproteobacteria</taxon>
        <taxon>Hyphomicrobiales</taxon>
        <taxon>Devosiaceae</taxon>
        <taxon>Devosia</taxon>
    </lineage>
</organism>
<dbReference type="EMBL" id="CP119312">
    <property type="protein sequence ID" value="WEK05537.1"/>
    <property type="molecule type" value="Genomic_DNA"/>
</dbReference>
<evidence type="ECO:0000259" key="1">
    <source>
        <dbReference type="Pfam" id="PF10135"/>
    </source>
</evidence>
<protein>
    <submittedName>
        <fullName evidence="2">Rod-binding protein</fullName>
    </submittedName>
</protein>
<sequence>MDIQTPMRKPGSTLTTAQYEKVRSQAEELEGVFLNTLTKELFSSIKTDESVMGGGFGEETWRSMQSEQIAANMAQNGGLGIAEQLLPDLLAMQEAANNQNKMPGAFK</sequence>
<dbReference type="Proteomes" id="UP001217476">
    <property type="component" value="Chromosome"/>
</dbReference>
<feature type="domain" description="Flagellar protein FlgJ N-terminal" evidence="1">
    <location>
        <begin position="46"/>
        <end position="85"/>
    </location>
</feature>